<sequence>MKLENKMGNRLFLCIVVASSLAFFSGILSVVEALDNGLARTPPMGWMHWERFRCITNCTEDPENCLSEKLIMETADRMAADGYRDAGYKYISIDDCWMSKQRDSSGRLQSDPIRFPSGIKALADYVHSKGLKLGIYEDFGQYTCMGYPGSEFYLELDANTFAEWGVDMLKLDGCNSNIHDMTAGYETMGFFLNRTNRPILYACSWPAYTDSTANLTDYNVIKKHCNMWRNYRDIQDSWEITLDIINYYGKDDGGFSQLAGPGAWNDPDETGSVGAWMRPLAGNKTYAIALLNSDNQGVPTTVNVKLENFGLTQESSYTFYDAFDGSSFGTFSVNDTIKVRINPTSIFMVTARPANKNYRNYREKY</sequence>
<keyword evidence="5 7" id="KW-0378">Hydrolase</keyword>
<dbReference type="Pfam" id="PF16499">
    <property type="entry name" value="Melibiase_2"/>
    <property type="match status" value="1"/>
</dbReference>
<dbReference type="CDD" id="cd14792">
    <property type="entry name" value="GH27"/>
    <property type="match status" value="1"/>
</dbReference>
<evidence type="ECO:0000256" key="2">
    <source>
        <dbReference type="ARBA" id="ARBA00009743"/>
    </source>
</evidence>
<comment type="subunit">
    <text evidence="7">Homodimer.</text>
</comment>
<dbReference type="InterPro" id="IPR013780">
    <property type="entry name" value="Glyco_hydro_b"/>
</dbReference>
<dbReference type="EMBL" id="JARBDR010000923">
    <property type="protein sequence ID" value="KAJ8297734.1"/>
    <property type="molecule type" value="Genomic_DNA"/>
</dbReference>
<evidence type="ECO:0000313" key="10">
    <source>
        <dbReference type="Proteomes" id="UP001217089"/>
    </source>
</evidence>
<organism evidence="9 10">
    <name type="scientific">Tegillarca granosa</name>
    <name type="common">Malaysian cockle</name>
    <name type="synonym">Anadara granosa</name>
    <dbReference type="NCBI Taxonomy" id="220873"/>
    <lineage>
        <taxon>Eukaryota</taxon>
        <taxon>Metazoa</taxon>
        <taxon>Spiralia</taxon>
        <taxon>Lophotrochozoa</taxon>
        <taxon>Mollusca</taxon>
        <taxon>Bivalvia</taxon>
        <taxon>Autobranchia</taxon>
        <taxon>Pteriomorphia</taxon>
        <taxon>Arcoida</taxon>
        <taxon>Arcoidea</taxon>
        <taxon>Arcidae</taxon>
        <taxon>Tegillarca</taxon>
    </lineage>
</organism>
<name>A0ABQ9E0Y1_TEGGR</name>
<reference evidence="9 10" key="1">
    <citation type="submission" date="2022-12" db="EMBL/GenBank/DDBJ databases">
        <title>Chromosome-level genome of Tegillarca granosa.</title>
        <authorList>
            <person name="Kim J."/>
        </authorList>
    </citation>
    <scope>NUCLEOTIDE SEQUENCE [LARGE SCALE GENOMIC DNA]</scope>
    <source>
        <strain evidence="9">Teg-2019</strain>
        <tissue evidence="9">Adductor muscle</tissue>
    </source>
</reference>
<dbReference type="Pfam" id="PF17801">
    <property type="entry name" value="Melibiase_C"/>
    <property type="match status" value="1"/>
</dbReference>
<evidence type="ECO:0000313" key="9">
    <source>
        <dbReference type="EMBL" id="KAJ8297734.1"/>
    </source>
</evidence>
<dbReference type="Gene3D" id="2.60.40.1180">
    <property type="entry name" value="Golgi alpha-mannosidase II"/>
    <property type="match status" value="1"/>
</dbReference>
<dbReference type="PRINTS" id="PR00740">
    <property type="entry name" value="GLHYDRLASE27"/>
</dbReference>
<dbReference type="PANTHER" id="PTHR11452:SF83">
    <property type="entry name" value="ALPHA-GALACTOSIDASE"/>
    <property type="match status" value="1"/>
</dbReference>
<dbReference type="InterPro" id="IPR041233">
    <property type="entry name" value="Melibiase_C"/>
</dbReference>
<gene>
    <name evidence="9" type="ORF">KUTeg_024265</name>
</gene>
<dbReference type="InterPro" id="IPR002241">
    <property type="entry name" value="Glyco_hydro_27"/>
</dbReference>
<accession>A0ABQ9E0Y1</accession>
<dbReference type="SUPFAM" id="SSF51011">
    <property type="entry name" value="Glycosyl hydrolase domain"/>
    <property type="match status" value="1"/>
</dbReference>
<keyword evidence="4" id="KW-0732">Signal</keyword>
<evidence type="ECO:0000256" key="6">
    <source>
        <dbReference type="ARBA" id="ARBA00023295"/>
    </source>
</evidence>
<comment type="catalytic activity">
    <reaction evidence="1">
        <text>Hydrolysis of terminal, non-reducing alpha-D-galactose residues in alpha-D-galactosides, including galactose oligosaccharides, galactomannans and galactolipids.</text>
        <dbReference type="EC" id="3.2.1.22"/>
    </reaction>
</comment>
<dbReference type="Proteomes" id="UP001217089">
    <property type="component" value="Unassembled WGS sequence"/>
</dbReference>
<dbReference type="InterPro" id="IPR000111">
    <property type="entry name" value="Glyco_hydro_27/36_CS"/>
</dbReference>
<dbReference type="EC" id="3.2.1.-" evidence="7"/>
<dbReference type="InterPro" id="IPR017853">
    <property type="entry name" value="GH"/>
</dbReference>
<evidence type="ECO:0000256" key="1">
    <source>
        <dbReference type="ARBA" id="ARBA00001255"/>
    </source>
</evidence>
<keyword evidence="10" id="KW-1185">Reference proteome</keyword>
<dbReference type="SUPFAM" id="SSF51445">
    <property type="entry name" value="(Trans)glycosidases"/>
    <property type="match status" value="1"/>
</dbReference>
<evidence type="ECO:0000256" key="3">
    <source>
        <dbReference type="ARBA" id="ARBA00012755"/>
    </source>
</evidence>
<proteinExistence type="inferred from homology"/>
<dbReference type="PANTHER" id="PTHR11452">
    <property type="entry name" value="ALPHA-GALACTOSIDASE/ALPHA-N-ACETYLGALACTOSAMINIDASE"/>
    <property type="match status" value="1"/>
</dbReference>
<comment type="caution">
    <text evidence="9">The sequence shown here is derived from an EMBL/GenBank/DDBJ whole genome shotgun (WGS) entry which is preliminary data.</text>
</comment>
<protein>
    <recommendedName>
        <fullName evidence="3 7">Alpha-galactosidase</fullName>
        <ecNumber evidence="7">3.2.1.-</ecNumber>
    </recommendedName>
</protein>
<evidence type="ECO:0000256" key="7">
    <source>
        <dbReference type="RuleBase" id="RU361168"/>
    </source>
</evidence>
<keyword evidence="7" id="KW-1015">Disulfide bond</keyword>
<evidence type="ECO:0000259" key="8">
    <source>
        <dbReference type="Pfam" id="PF17801"/>
    </source>
</evidence>
<keyword evidence="6 7" id="KW-0326">Glycosidase</keyword>
<dbReference type="InterPro" id="IPR013785">
    <property type="entry name" value="Aldolase_TIM"/>
</dbReference>
<feature type="domain" description="Alpha galactosidase C-terminal" evidence="8">
    <location>
        <begin position="271"/>
        <end position="348"/>
    </location>
</feature>
<dbReference type="Gene3D" id="3.20.20.70">
    <property type="entry name" value="Aldolase class I"/>
    <property type="match status" value="1"/>
</dbReference>
<comment type="similarity">
    <text evidence="2 7">Belongs to the glycosyl hydrolase 27 family.</text>
</comment>
<evidence type="ECO:0000256" key="4">
    <source>
        <dbReference type="ARBA" id="ARBA00022729"/>
    </source>
</evidence>
<evidence type="ECO:0000256" key="5">
    <source>
        <dbReference type="ARBA" id="ARBA00022801"/>
    </source>
</evidence>
<dbReference type="PROSITE" id="PS00512">
    <property type="entry name" value="ALPHA_GALACTOSIDASE"/>
    <property type="match status" value="1"/>
</dbReference>